<name>A0ABU9RGT1_9BURK</name>
<dbReference type="Pfam" id="PF00266">
    <property type="entry name" value="Aminotran_5"/>
    <property type="match status" value="1"/>
</dbReference>
<dbReference type="RefSeq" id="WP_342959798.1">
    <property type="nucleotide sequence ID" value="NZ_JAZHFZ010000083.1"/>
</dbReference>
<dbReference type="InterPro" id="IPR000192">
    <property type="entry name" value="Aminotrans_V_dom"/>
</dbReference>
<dbReference type="InterPro" id="IPR015422">
    <property type="entry name" value="PyrdxlP-dep_Trfase_small"/>
</dbReference>
<dbReference type="Proteomes" id="UP001481677">
    <property type="component" value="Unassembled WGS sequence"/>
</dbReference>
<dbReference type="InterPro" id="IPR015421">
    <property type="entry name" value="PyrdxlP-dep_Trfase_major"/>
</dbReference>
<dbReference type="PIRSF" id="PIRSF000524">
    <property type="entry name" value="SPT"/>
    <property type="match status" value="1"/>
</dbReference>
<dbReference type="Gene3D" id="3.90.1150.10">
    <property type="entry name" value="Aspartate Aminotransferase, domain 1"/>
    <property type="match status" value="1"/>
</dbReference>
<comment type="caution">
    <text evidence="6">The sequence shown here is derived from an EMBL/GenBank/DDBJ whole genome shotgun (WGS) entry which is preliminary data.</text>
</comment>
<evidence type="ECO:0000259" key="5">
    <source>
        <dbReference type="Pfam" id="PF00266"/>
    </source>
</evidence>
<sequence length="370" mass="40829">MNKYPILMTTGPLALSDEVKSEMRFDVDPTSLQFRLTTAFLREVILDMVSGGGTHSVVPISGDGALAVEVALSSFVTETDRPLVCVNGNCGEQILKIMRLRGIEVHSLYAPFDRPFSLGDVAACFEAHQNISHLCFAHCEASTGIVNPIVELVQLAKKYRVKTIVDAVNSFGAVEICTREIPFDVMVTSSDKCIEAPPGVSFVVASLTELENTTMTPGSLILDVRSQWRNFEKTGQWSSIPSTHSVQACKKALELLAVEGVIKRGIRYAAVSDEIVRATERYAAPLLQARVRSPSCVALTSHNMIDTQRDFDALYTHLIRHNVYIDPKFHLKTRSFTIGNMGAVKPTWICLLATAFRSFFQPTSHHQTSH</sequence>
<dbReference type="SUPFAM" id="SSF53383">
    <property type="entry name" value="PLP-dependent transferases"/>
    <property type="match status" value="1"/>
</dbReference>
<evidence type="ECO:0000256" key="1">
    <source>
        <dbReference type="ARBA" id="ARBA00001933"/>
    </source>
</evidence>
<dbReference type="Gene3D" id="3.40.640.10">
    <property type="entry name" value="Type I PLP-dependent aspartate aminotransferase-like (Major domain)"/>
    <property type="match status" value="1"/>
</dbReference>
<evidence type="ECO:0000313" key="7">
    <source>
        <dbReference type="Proteomes" id="UP001481677"/>
    </source>
</evidence>
<comment type="cofactor">
    <cofactor evidence="1">
        <name>pyridoxal 5'-phosphate</name>
        <dbReference type="ChEBI" id="CHEBI:597326"/>
    </cofactor>
</comment>
<gene>
    <name evidence="6" type="ORF">V4C56_42420</name>
</gene>
<accession>A0ABU9RGT1</accession>
<keyword evidence="7" id="KW-1185">Reference proteome</keyword>
<keyword evidence="3" id="KW-0808">Transferase</keyword>
<keyword evidence="4" id="KW-0663">Pyridoxal phosphate</keyword>
<keyword evidence="2 6" id="KW-0032">Aminotransferase</keyword>
<evidence type="ECO:0000256" key="4">
    <source>
        <dbReference type="ARBA" id="ARBA00022898"/>
    </source>
</evidence>
<dbReference type="PANTHER" id="PTHR42778">
    <property type="entry name" value="2-AMINOETHYLPHOSPHONATE--PYRUVATE TRANSAMINASE"/>
    <property type="match status" value="1"/>
</dbReference>
<proteinExistence type="predicted"/>
<dbReference type="EMBL" id="JAZHGA010000076">
    <property type="protein sequence ID" value="MEM5346266.1"/>
    <property type="molecule type" value="Genomic_DNA"/>
</dbReference>
<dbReference type="InterPro" id="IPR015424">
    <property type="entry name" value="PyrdxlP-dep_Trfase"/>
</dbReference>
<reference evidence="6 7" key="1">
    <citation type="submission" date="2024-01" db="EMBL/GenBank/DDBJ databases">
        <title>The diversity of rhizobia nodulating Mimosa spp. in eleven states of Brazil covering several biomes is determined by host plant, location, and edaphic factors.</title>
        <authorList>
            <person name="Rouws L."/>
            <person name="Barauna A."/>
            <person name="Beukes C."/>
            <person name="De Faria S.M."/>
            <person name="Gross E."/>
            <person name="Dos Reis Junior F.B."/>
            <person name="Simon M."/>
            <person name="Maluk M."/>
            <person name="Odee D.W."/>
            <person name="Kenicer G."/>
            <person name="Young J.P.W."/>
            <person name="Reis V.M."/>
            <person name="Zilli J."/>
            <person name="James E.K."/>
        </authorList>
    </citation>
    <scope>NUCLEOTIDE SEQUENCE [LARGE SCALE GENOMIC DNA]</scope>
    <source>
        <strain evidence="6 7">JPY530</strain>
    </source>
</reference>
<dbReference type="PANTHER" id="PTHR42778:SF1">
    <property type="entry name" value="2-AMINOETHYLPHOSPHONATE--PYRUVATE TRANSAMINASE"/>
    <property type="match status" value="1"/>
</dbReference>
<evidence type="ECO:0000256" key="2">
    <source>
        <dbReference type="ARBA" id="ARBA00022576"/>
    </source>
</evidence>
<dbReference type="InterPro" id="IPR024169">
    <property type="entry name" value="SP_NH2Trfase/AEP_transaminase"/>
</dbReference>
<evidence type="ECO:0000256" key="3">
    <source>
        <dbReference type="ARBA" id="ARBA00022679"/>
    </source>
</evidence>
<organism evidence="6 7">
    <name type="scientific">Paraburkholderia azotifigens</name>
    <dbReference type="NCBI Taxonomy" id="2057004"/>
    <lineage>
        <taxon>Bacteria</taxon>
        <taxon>Pseudomonadati</taxon>
        <taxon>Pseudomonadota</taxon>
        <taxon>Betaproteobacteria</taxon>
        <taxon>Burkholderiales</taxon>
        <taxon>Burkholderiaceae</taxon>
        <taxon>Paraburkholderia</taxon>
    </lineage>
</organism>
<dbReference type="GO" id="GO:0008483">
    <property type="term" value="F:transaminase activity"/>
    <property type="evidence" value="ECO:0007669"/>
    <property type="project" value="UniProtKB-KW"/>
</dbReference>
<protein>
    <submittedName>
        <fullName evidence="6">Aminotransferase class V-fold PLP-dependent enzyme</fullName>
    </submittedName>
</protein>
<feature type="domain" description="Aminotransferase class V" evidence="5">
    <location>
        <begin position="96"/>
        <end position="257"/>
    </location>
</feature>
<evidence type="ECO:0000313" key="6">
    <source>
        <dbReference type="EMBL" id="MEM5346266.1"/>
    </source>
</evidence>